<dbReference type="SUPFAM" id="SSF53067">
    <property type="entry name" value="Actin-like ATPase domain"/>
    <property type="match status" value="2"/>
</dbReference>
<dbReference type="PATRIC" id="fig|452652.3.peg.4486"/>
<dbReference type="PANTHER" id="PTHR43190">
    <property type="entry name" value="N-ACETYL-D-GLUCOSAMINE KINASE"/>
    <property type="match status" value="1"/>
</dbReference>
<dbReference type="EMBL" id="AP010968">
    <property type="protein sequence ID" value="BAJ30284.1"/>
    <property type="molecule type" value="Genomic_DNA"/>
</dbReference>
<dbReference type="RefSeq" id="WP_014137583.1">
    <property type="nucleotide sequence ID" value="NC_016109.1"/>
</dbReference>
<dbReference type="PANTHER" id="PTHR43190:SF3">
    <property type="entry name" value="N-ACETYL-D-GLUCOSAMINE KINASE"/>
    <property type="match status" value="1"/>
</dbReference>
<dbReference type="KEGG" id="ksk:KSE_45010"/>
<gene>
    <name evidence="2" type="ordered locus">KSE_45010</name>
</gene>
<name>E4NFK4_KITSK</name>
<sequence>MTLHLGIDAGGSHTRAVLADRTGTVLGRGAAPGANPAGGDPGTALAHLAAAATAALGGRPPGAVAGCAIGLAGHRALPDPAAFAERCRAALRLDVPVLLVPDTVPALASGGVADGTGTVLIAGTGAICVRLDAGRTADRRGGLGWLLGDEGSGFWLGSQALRRAHARPGGPLGGLVRAHCAADTPDGLLRWAYAGPPRRLAELAAPVCALAAAGDPDARALTDRAADHLAALVRATARPGAPLVLSGSVAASPGPLRDRLTDLLADLSPRFPRTDPAAAAAALAH</sequence>
<proteinExistence type="predicted"/>
<accession>E4NFK4</accession>
<dbReference type="InterPro" id="IPR002731">
    <property type="entry name" value="ATPase_BadF"/>
</dbReference>
<dbReference type="eggNOG" id="COG2971">
    <property type="taxonomic scope" value="Bacteria"/>
</dbReference>
<keyword evidence="3" id="KW-1185">Reference proteome</keyword>
<feature type="domain" description="ATPase BadF/BadG/BcrA/BcrD type" evidence="1">
    <location>
        <begin position="5"/>
        <end position="252"/>
    </location>
</feature>
<evidence type="ECO:0000313" key="2">
    <source>
        <dbReference type="EMBL" id="BAJ30284.1"/>
    </source>
</evidence>
<reference evidence="2 3" key="1">
    <citation type="journal article" date="2010" name="DNA Res.">
        <title>Genome sequence of Kitasatospora setae NBRC 14216T: an evolutionary snapshot of the family Streptomycetaceae.</title>
        <authorList>
            <person name="Ichikawa N."/>
            <person name="Oguchi A."/>
            <person name="Ikeda H."/>
            <person name="Ishikawa J."/>
            <person name="Kitani S."/>
            <person name="Watanabe Y."/>
            <person name="Nakamura S."/>
            <person name="Katano Y."/>
            <person name="Kishi E."/>
            <person name="Sasagawa M."/>
            <person name="Ankai A."/>
            <person name="Fukui S."/>
            <person name="Hashimoto Y."/>
            <person name="Kamata S."/>
            <person name="Otoguro M."/>
            <person name="Tanikawa S."/>
            <person name="Nihira T."/>
            <person name="Horinouchi S."/>
            <person name="Ohnishi Y."/>
            <person name="Hayakawa M."/>
            <person name="Kuzuyama T."/>
            <person name="Arisawa A."/>
            <person name="Nomoto F."/>
            <person name="Miura H."/>
            <person name="Takahashi Y."/>
            <person name="Fujita N."/>
        </authorList>
    </citation>
    <scope>NUCLEOTIDE SEQUENCE [LARGE SCALE GENOMIC DNA]</scope>
    <source>
        <strain evidence="3">ATCC 33774 / DSM 43861 / JCM 3304 / KCC A-0304 / NBRC 14216 / KM-6054</strain>
    </source>
</reference>
<dbReference type="STRING" id="452652.KSE_45010"/>
<dbReference type="InterPro" id="IPR052519">
    <property type="entry name" value="Euk-type_GlcNAc_Kinase"/>
</dbReference>
<dbReference type="HOGENOM" id="CLU_016274_3_0_11"/>
<dbReference type="InterPro" id="IPR043129">
    <property type="entry name" value="ATPase_NBD"/>
</dbReference>
<evidence type="ECO:0000259" key="1">
    <source>
        <dbReference type="Pfam" id="PF01869"/>
    </source>
</evidence>
<dbReference type="Proteomes" id="UP000007076">
    <property type="component" value="Chromosome"/>
</dbReference>
<organism evidence="2 3">
    <name type="scientific">Kitasatospora setae (strain ATCC 33774 / DSM 43861 / JCM 3304 / KCC A-0304 / NBRC 14216 / KM-6054)</name>
    <name type="common">Streptomyces setae</name>
    <dbReference type="NCBI Taxonomy" id="452652"/>
    <lineage>
        <taxon>Bacteria</taxon>
        <taxon>Bacillati</taxon>
        <taxon>Actinomycetota</taxon>
        <taxon>Actinomycetes</taxon>
        <taxon>Kitasatosporales</taxon>
        <taxon>Streptomycetaceae</taxon>
        <taxon>Kitasatospora</taxon>
    </lineage>
</organism>
<dbReference type="AlphaFoldDB" id="E4NFK4"/>
<dbReference type="Gene3D" id="3.30.420.40">
    <property type="match status" value="2"/>
</dbReference>
<evidence type="ECO:0000313" key="3">
    <source>
        <dbReference type="Proteomes" id="UP000007076"/>
    </source>
</evidence>
<dbReference type="Pfam" id="PF01869">
    <property type="entry name" value="BcrAD_BadFG"/>
    <property type="match status" value="1"/>
</dbReference>
<protein>
    <recommendedName>
        <fullName evidence="1">ATPase BadF/BadG/BcrA/BcrD type domain-containing protein</fullName>
    </recommendedName>
</protein>